<dbReference type="InterPro" id="IPR007110">
    <property type="entry name" value="Ig-like_dom"/>
</dbReference>
<dbReference type="GO" id="GO:0035438">
    <property type="term" value="F:cyclic-di-GMP binding"/>
    <property type="evidence" value="ECO:0007669"/>
    <property type="project" value="InterPro"/>
</dbReference>
<dbReference type="OrthoDB" id="9798164at2"/>
<sequence length="203" mass="23267">MHAFQQVQTQRTAPRLEQGAFQRVPINMQGRLMLANYEEYECLVVDMSPGDMYVTCQGRPRANERVVAYIDHLGRVEGYVQTVDGRGFSMSIHATERKREKLAAQLTWLANKHELGLPEDRRHDRLTPRETKTEITLEDGARYECRIMDLSLSGAAVDLDVRPPIGTPLRLGNMRGRVVRHFVEGVAIEFLSLQSRETLREFL</sequence>
<accession>A0A370KSA5</accession>
<dbReference type="PROSITE" id="PS50835">
    <property type="entry name" value="IG_LIKE"/>
    <property type="match status" value="1"/>
</dbReference>
<evidence type="ECO:0000313" key="2">
    <source>
        <dbReference type="EMBL" id="RDJ13037.1"/>
    </source>
</evidence>
<dbReference type="Pfam" id="PF07238">
    <property type="entry name" value="PilZ"/>
    <property type="match status" value="1"/>
</dbReference>
<feature type="domain" description="Ig-like" evidence="1">
    <location>
        <begin position="60"/>
        <end position="162"/>
    </location>
</feature>
<proteinExistence type="predicted"/>
<protein>
    <submittedName>
        <fullName evidence="2">Pilus assembly protein PilZ</fullName>
    </submittedName>
</protein>
<dbReference type="InterPro" id="IPR009875">
    <property type="entry name" value="PilZ_domain"/>
</dbReference>
<name>A0A370KSA5_9HYPH</name>
<comment type="caution">
    <text evidence="2">The sequence shown here is derived from an EMBL/GenBank/DDBJ whole genome shotgun (WGS) entry which is preliminary data.</text>
</comment>
<dbReference type="SUPFAM" id="SSF141371">
    <property type="entry name" value="PilZ domain-like"/>
    <property type="match status" value="1"/>
</dbReference>
<dbReference type="RefSeq" id="WP_114712739.1">
    <property type="nucleotide sequence ID" value="NZ_KZ857259.1"/>
</dbReference>
<evidence type="ECO:0000313" key="3">
    <source>
        <dbReference type="Proteomes" id="UP000254939"/>
    </source>
</evidence>
<reference evidence="2 3" key="1">
    <citation type="submission" date="2017-03" db="EMBL/GenBank/DDBJ databases">
        <title>Genome analysis of Rhizobial strains effectives or ineffectives for nitrogen fixation isolated from bean seeds.</title>
        <authorList>
            <person name="Peralta H."/>
            <person name="Aguilar-Vera A."/>
            <person name="Mora Y."/>
            <person name="Vargas-Lagunas C."/>
            <person name="Girard L."/>
            <person name="Mora J."/>
        </authorList>
    </citation>
    <scope>NUCLEOTIDE SEQUENCE [LARGE SCALE GENOMIC DNA]</scope>
    <source>
        <strain evidence="2 3">CCGM3</strain>
    </source>
</reference>
<evidence type="ECO:0000259" key="1">
    <source>
        <dbReference type="PROSITE" id="PS50835"/>
    </source>
</evidence>
<dbReference type="Proteomes" id="UP000254939">
    <property type="component" value="Unassembled WGS sequence"/>
</dbReference>
<dbReference type="AlphaFoldDB" id="A0A370KSA5"/>
<dbReference type="Gene3D" id="2.40.10.220">
    <property type="entry name" value="predicted glycosyltransferase like domains"/>
    <property type="match status" value="1"/>
</dbReference>
<gene>
    <name evidence="2" type="ORF">B5K06_09795</name>
</gene>
<organism evidence="2 3">
    <name type="scientific">Rhizobium grahamii</name>
    <dbReference type="NCBI Taxonomy" id="1120045"/>
    <lineage>
        <taxon>Bacteria</taxon>
        <taxon>Pseudomonadati</taxon>
        <taxon>Pseudomonadota</taxon>
        <taxon>Alphaproteobacteria</taxon>
        <taxon>Hyphomicrobiales</taxon>
        <taxon>Rhizobiaceae</taxon>
        <taxon>Rhizobium/Agrobacterium group</taxon>
        <taxon>Rhizobium</taxon>
    </lineage>
</organism>
<dbReference type="EMBL" id="NAAC01000009">
    <property type="protein sequence ID" value="RDJ13037.1"/>
    <property type="molecule type" value="Genomic_DNA"/>
</dbReference>